<accession>A0AA91PEI9</accession>
<name>A0AA91PEI9_9MYCO</name>
<comment type="caution">
    <text evidence="2">The sequence shown here is derived from an EMBL/GenBank/DDBJ whole genome shotgun (WGS) entry which is preliminary data.</text>
</comment>
<dbReference type="AlphaFoldDB" id="A0AA91PEI9"/>
<keyword evidence="1" id="KW-0812">Transmembrane</keyword>
<keyword evidence="1" id="KW-1133">Transmembrane helix</keyword>
<evidence type="ECO:0000313" key="3">
    <source>
        <dbReference type="Proteomes" id="UP000193577"/>
    </source>
</evidence>
<proteinExistence type="predicted"/>
<protein>
    <submittedName>
        <fullName evidence="2">Uncharacterized protein</fullName>
    </submittedName>
</protein>
<keyword evidence="1" id="KW-0472">Membrane</keyword>
<feature type="transmembrane region" description="Helical" evidence="1">
    <location>
        <begin position="140"/>
        <end position="162"/>
    </location>
</feature>
<feature type="transmembrane region" description="Helical" evidence="1">
    <location>
        <begin position="78"/>
        <end position="103"/>
    </location>
</feature>
<keyword evidence="3" id="KW-1185">Reference proteome</keyword>
<dbReference type="EMBL" id="NCXO01000019">
    <property type="protein sequence ID" value="OSC33605.1"/>
    <property type="molecule type" value="Genomic_DNA"/>
</dbReference>
<evidence type="ECO:0000313" key="2">
    <source>
        <dbReference type="EMBL" id="OSC33605.1"/>
    </source>
</evidence>
<dbReference type="Proteomes" id="UP000193577">
    <property type="component" value="Unassembled WGS sequence"/>
</dbReference>
<feature type="transmembrane region" description="Helical" evidence="1">
    <location>
        <begin position="110"/>
        <end position="128"/>
    </location>
</feature>
<reference evidence="2 3" key="1">
    <citation type="submission" date="2017-04" db="EMBL/GenBank/DDBJ databases">
        <title>The new phylogeny of genus Mycobacterium.</title>
        <authorList>
            <person name="Tortoli E."/>
            <person name="Trovato A."/>
            <person name="Cirillo D.M."/>
        </authorList>
    </citation>
    <scope>NUCLEOTIDE SEQUENCE [LARGE SCALE GENOMIC DNA]</scope>
    <source>
        <strain evidence="2 3">KCTC 19819</strain>
    </source>
</reference>
<gene>
    <name evidence="2" type="ORF">B8W67_10180</name>
</gene>
<sequence>MATVSGFFIAYPTDWKSGSVIALLVAGTMLGRAYFYTPFIKINGKVYALRVIDDPSDEGVESTSGSTETLAQEVAPNAYAGLIAAGKTWWLLVVVTVISVVSLYPRITPLNAITVGVLAIIAFVFGYHDGSWGQSIARAQWIQFGVVTIITVGIFPFFYLCAHRLGRRWPLRLERAWGNPAPPPHREHHNTE</sequence>
<organism evidence="2 3">
    <name type="scientific">Mycolicibacillus koreensis</name>
    <dbReference type="NCBI Taxonomy" id="1069220"/>
    <lineage>
        <taxon>Bacteria</taxon>
        <taxon>Bacillati</taxon>
        <taxon>Actinomycetota</taxon>
        <taxon>Actinomycetes</taxon>
        <taxon>Mycobacteriales</taxon>
        <taxon>Mycobacteriaceae</taxon>
        <taxon>Mycolicibacillus</taxon>
    </lineage>
</organism>
<evidence type="ECO:0000256" key="1">
    <source>
        <dbReference type="SAM" id="Phobius"/>
    </source>
</evidence>